<reference evidence="3" key="1">
    <citation type="journal article" date="2014" name="Insect Biochem. Mol. Biol.">
        <title>An insight into the sialome of the frog biting fly, Corethrella appendiculata.</title>
        <authorList>
            <person name="Ribeiro J.M.C."/>
            <person name="Chagas A.C."/>
            <person name="Pham V.M."/>
            <person name="Lounibos L.P."/>
            <person name="Calvo E."/>
        </authorList>
    </citation>
    <scope>NUCLEOTIDE SEQUENCE</scope>
    <source>
        <tissue evidence="3">Salivary glands</tissue>
    </source>
</reference>
<organism evidence="3">
    <name type="scientific">Corethrella appendiculata</name>
    <dbReference type="NCBI Taxonomy" id="1370023"/>
    <lineage>
        <taxon>Eukaryota</taxon>
        <taxon>Metazoa</taxon>
        <taxon>Ecdysozoa</taxon>
        <taxon>Arthropoda</taxon>
        <taxon>Hexapoda</taxon>
        <taxon>Insecta</taxon>
        <taxon>Pterygota</taxon>
        <taxon>Neoptera</taxon>
        <taxon>Endopterygota</taxon>
        <taxon>Diptera</taxon>
        <taxon>Nematocera</taxon>
        <taxon>Culicoidea</taxon>
        <taxon>Chaoboridae</taxon>
        <taxon>Corethrella</taxon>
    </lineage>
</organism>
<protein>
    <submittedName>
        <fullName evidence="3">Putative oskar</fullName>
    </submittedName>
</protein>
<dbReference type="InterPro" id="IPR036514">
    <property type="entry name" value="SGNH_hydro_sf"/>
</dbReference>
<evidence type="ECO:0000313" key="3">
    <source>
        <dbReference type="EMBL" id="JAB56057.1"/>
    </source>
</evidence>
<dbReference type="InterPro" id="IPR033447">
    <property type="entry name" value="OSK"/>
</dbReference>
<feature type="domain" description="OSK" evidence="2">
    <location>
        <begin position="167"/>
        <end position="358"/>
    </location>
</feature>
<dbReference type="SUPFAM" id="SSF52266">
    <property type="entry name" value="SGNH hydrolase"/>
    <property type="match status" value="1"/>
</dbReference>
<feature type="non-terminal residue" evidence="3">
    <location>
        <position position="1"/>
    </location>
</feature>
<dbReference type="Gene3D" id="3.40.50.1110">
    <property type="entry name" value="SGNH hydrolase"/>
    <property type="match status" value="1"/>
</dbReference>
<sequence length="365" mass="42538">QRVNEEIKSILVTRSNLGATIQEILSDYEELNGNNLLHYFCQLQNFQEYLKRIPGVVSIEPIQGPILWYCEDEHTRHITDMIEKQKPPRNTNKLHQEQAMRSQFYYSNNHQSGNFYSNNSWRRPAGGRVTKWRQNNNNNRHTPYNRNNYRRYPPTPKQPYNYKNQNMEEKRAAVRKFEMLGDDFFLSLAKLELGSSFTKNKRVLQTGFCISGLTVAEAKERVLAAKEFNFTDFVVNVGSVDILHGHDLIDICDDYIGLVKAFNSRGINPICTTLAPLGNYGHSEIITQKVTKFNEFIRHQYPWNHLDISPSFLNAKKQIMFECYQPEPKSVSGSNKPHLLWNKLGRQRVLKSLKQGLEAFYINQN</sequence>
<feature type="region of interest" description="Disordered" evidence="1">
    <location>
        <begin position="128"/>
        <end position="162"/>
    </location>
</feature>
<dbReference type="Gene3D" id="3.30.420.610">
    <property type="entry name" value="LOTUS domain-like"/>
    <property type="match status" value="1"/>
</dbReference>
<dbReference type="AlphaFoldDB" id="U5EFJ8"/>
<name>U5EFJ8_9DIPT</name>
<evidence type="ECO:0000256" key="1">
    <source>
        <dbReference type="SAM" id="MobiDB-lite"/>
    </source>
</evidence>
<dbReference type="InterPro" id="IPR041966">
    <property type="entry name" value="LOTUS-like"/>
</dbReference>
<feature type="compositionally biased region" description="Low complexity" evidence="1">
    <location>
        <begin position="135"/>
        <end position="152"/>
    </location>
</feature>
<proteinExistence type="evidence at transcript level"/>
<dbReference type="Pfam" id="PF17182">
    <property type="entry name" value="OSK"/>
    <property type="match status" value="1"/>
</dbReference>
<evidence type="ECO:0000259" key="2">
    <source>
        <dbReference type="Pfam" id="PF17182"/>
    </source>
</evidence>
<accession>U5EFJ8</accession>
<dbReference type="EMBL" id="GANO01003814">
    <property type="protein sequence ID" value="JAB56057.1"/>
    <property type="molecule type" value="mRNA"/>
</dbReference>